<dbReference type="GO" id="GO:0016020">
    <property type="term" value="C:membrane"/>
    <property type="evidence" value="ECO:0007669"/>
    <property type="project" value="UniProtKB-SubCell"/>
</dbReference>
<dbReference type="AlphaFoldDB" id="A0A1W4XLT9"/>
<dbReference type="FunFam" id="3.80.10.10:FF:001164">
    <property type="entry name" value="GH01279p"/>
    <property type="match status" value="1"/>
</dbReference>
<dbReference type="Gene3D" id="3.80.10.10">
    <property type="entry name" value="Ribonuclease Inhibitor"/>
    <property type="match status" value="3"/>
</dbReference>
<dbReference type="InterPro" id="IPR003591">
    <property type="entry name" value="Leu-rich_rpt_typical-subtyp"/>
</dbReference>
<evidence type="ECO:0000256" key="4">
    <source>
        <dbReference type="ARBA" id="ARBA00023180"/>
    </source>
</evidence>
<dbReference type="Pfam" id="PF00560">
    <property type="entry name" value="LRR_1"/>
    <property type="match status" value="1"/>
</dbReference>
<evidence type="ECO:0000256" key="3">
    <source>
        <dbReference type="ARBA" id="ARBA00022737"/>
    </source>
</evidence>
<evidence type="ECO:0000256" key="5">
    <source>
        <dbReference type="SAM" id="MobiDB-lite"/>
    </source>
</evidence>
<protein>
    <submittedName>
        <fullName evidence="8">Insulin-like growth factor-binding protein complex acid labile subunit isoform X1</fullName>
    </submittedName>
</protein>
<dbReference type="Proteomes" id="UP000192223">
    <property type="component" value="Unplaced"/>
</dbReference>
<dbReference type="STRING" id="224129.A0A1W4XLT9"/>
<dbReference type="InterPro" id="IPR032675">
    <property type="entry name" value="LRR_dom_sf"/>
</dbReference>
<keyword evidence="4" id="KW-0325">Glycoprotein</keyword>
<proteinExistence type="predicted"/>
<feature type="signal peptide" evidence="6">
    <location>
        <begin position="1"/>
        <end position="22"/>
    </location>
</feature>
<dbReference type="InterPro" id="IPR050467">
    <property type="entry name" value="LRFN"/>
</dbReference>
<evidence type="ECO:0000313" key="7">
    <source>
        <dbReference type="Proteomes" id="UP000192223"/>
    </source>
</evidence>
<dbReference type="SMART" id="SM00364">
    <property type="entry name" value="LRR_BAC"/>
    <property type="match status" value="6"/>
</dbReference>
<evidence type="ECO:0000313" key="8">
    <source>
        <dbReference type="RefSeq" id="XP_018333345.1"/>
    </source>
</evidence>
<keyword evidence="7" id="KW-1185">Reference proteome</keyword>
<name>A0A1W4XLT9_AGRPL</name>
<dbReference type="KEGG" id="apln:108742574"/>
<keyword evidence="2 6" id="KW-0732">Signal</keyword>
<keyword evidence="1" id="KW-0433">Leucine-rich repeat</keyword>
<dbReference type="SMART" id="SM00369">
    <property type="entry name" value="LRR_TYP"/>
    <property type="match status" value="13"/>
</dbReference>
<dbReference type="OrthoDB" id="6765403at2759"/>
<dbReference type="Pfam" id="PF13855">
    <property type="entry name" value="LRR_8"/>
    <property type="match status" value="3"/>
</dbReference>
<evidence type="ECO:0000256" key="6">
    <source>
        <dbReference type="SAM" id="SignalP"/>
    </source>
</evidence>
<dbReference type="FunFam" id="3.80.10.10:FF:000770">
    <property type="entry name" value="Uncharacterized protein"/>
    <property type="match status" value="1"/>
</dbReference>
<dbReference type="PROSITE" id="PS51257">
    <property type="entry name" value="PROKAR_LIPOPROTEIN"/>
    <property type="match status" value="1"/>
</dbReference>
<dbReference type="InterPro" id="IPR001611">
    <property type="entry name" value="Leu-rich_rpt"/>
</dbReference>
<dbReference type="PANTHER" id="PTHR45842:SF12">
    <property type="entry name" value="KEKKON 5, ISOFORM A"/>
    <property type="match status" value="1"/>
</dbReference>
<dbReference type="RefSeq" id="XP_018333345.1">
    <property type="nucleotide sequence ID" value="XM_018477843.2"/>
</dbReference>
<feature type="region of interest" description="Disordered" evidence="5">
    <location>
        <begin position="611"/>
        <end position="647"/>
    </location>
</feature>
<dbReference type="PROSITE" id="PS51450">
    <property type="entry name" value="LRR"/>
    <property type="match status" value="4"/>
</dbReference>
<dbReference type="InParanoid" id="A0A1W4XLT9"/>
<sequence>MFFTMKGVLATILFILGCRINASIPGCQEIERSSTRYFDGYVGIITKTTFDLKCYGINSLPSKELQYDRDIYMHRVLVGITFSDSYIKNVPSLSFYEFPTIQYLNMDYCGINRLDANCFLGLKELSRLQLSNNNISNIGVGTLSHLFNLNYLDLSNNSLKVVDKDAFQSLTLVKELLLNNNKFEVLPDELFSTLHNIRNIDLSWNNLNTLSVNLFRNLTSLQTLKLNNNLLKTLPPTIFKDLSTTDILDMSYNLLTNISYESLLGLESLISLNISNNQLITLDSQYNGSEKLNTSSEGFSHFCPNETYVNTSSLSPFLGLNSLKELNLEGNKISKIGNESLKGSIQLRNLYMSNNELYEIHEDAFQNVPSLMHLSLDNNNLETINSSTFFNLRELRTLILNNNQIRILPVPLFKDLKSLSTLSLSNNLLTYIPYGLLSQLKQLSILNVSNNELVELNAISYHSLNDLSVLDITRNNIRTVDANQLMSVLVNLRTIHVDRNSWNCVELFNIISRLQASNVNIDNGNTFDTENIHGIPCSPVVNTTPTSQTTSFEASDFQKYISNVLMNINETLLNINSFMEKDRNIQECILNNSRIMVKLQQSVIQQLTKNERKERHLHSNTLNKTDIQSKEEINGTPGCDPNSSNNV</sequence>
<gene>
    <name evidence="8" type="primary">LOC108742574</name>
</gene>
<feature type="chain" id="PRO_5010748353" evidence="6">
    <location>
        <begin position="23"/>
        <end position="647"/>
    </location>
</feature>
<organism evidence="7 8">
    <name type="scientific">Agrilus planipennis</name>
    <name type="common">Emerald ash borer</name>
    <name type="synonym">Agrilus marcopoli</name>
    <dbReference type="NCBI Taxonomy" id="224129"/>
    <lineage>
        <taxon>Eukaryota</taxon>
        <taxon>Metazoa</taxon>
        <taxon>Ecdysozoa</taxon>
        <taxon>Arthropoda</taxon>
        <taxon>Hexapoda</taxon>
        <taxon>Insecta</taxon>
        <taxon>Pterygota</taxon>
        <taxon>Neoptera</taxon>
        <taxon>Endopterygota</taxon>
        <taxon>Coleoptera</taxon>
        <taxon>Polyphaga</taxon>
        <taxon>Elateriformia</taxon>
        <taxon>Buprestoidea</taxon>
        <taxon>Buprestidae</taxon>
        <taxon>Agrilinae</taxon>
        <taxon>Agrilus</taxon>
    </lineage>
</organism>
<reference evidence="8" key="1">
    <citation type="submission" date="2025-08" db="UniProtKB">
        <authorList>
            <consortium name="RefSeq"/>
        </authorList>
    </citation>
    <scope>IDENTIFICATION</scope>
    <source>
        <tissue evidence="8">Entire body</tissue>
    </source>
</reference>
<keyword evidence="3" id="KW-0677">Repeat</keyword>
<dbReference type="PANTHER" id="PTHR45842">
    <property type="entry name" value="SYNAPTIC ADHESION-LIKE MOLECULE SALM"/>
    <property type="match status" value="1"/>
</dbReference>
<dbReference type="SUPFAM" id="SSF52058">
    <property type="entry name" value="L domain-like"/>
    <property type="match status" value="2"/>
</dbReference>
<accession>A0A1W4XLT9</accession>
<dbReference type="GeneID" id="108742574"/>
<evidence type="ECO:0000256" key="2">
    <source>
        <dbReference type="ARBA" id="ARBA00022729"/>
    </source>
</evidence>
<evidence type="ECO:0000256" key="1">
    <source>
        <dbReference type="ARBA" id="ARBA00022614"/>
    </source>
</evidence>